<dbReference type="GeneID" id="55607496"/>
<protein>
    <submittedName>
        <fullName evidence="1">Uncharacterized protein</fullName>
    </submittedName>
</protein>
<dbReference type="KEGG" id="vg:55607496"/>
<evidence type="ECO:0000313" key="2">
    <source>
        <dbReference type="Proteomes" id="UP000241941"/>
    </source>
</evidence>
<name>A0A2I7QIL3_9CAUD</name>
<evidence type="ECO:0000313" key="1">
    <source>
        <dbReference type="EMBL" id="AUR81241.1"/>
    </source>
</evidence>
<reference evidence="1 2" key="1">
    <citation type="submission" date="2018-01" db="EMBL/GenBank/DDBJ databases">
        <title>Complete Genome of Bacillus phages Carmen17.</title>
        <authorList>
            <person name="Himelright M.J."/>
            <person name="Eisemann E.C."/>
            <person name="Alder H.M."/>
            <person name="Clem A.M."/>
            <person name="Temple L."/>
        </authorList>
    </citation>
    <scope>NUCLEOTIDE SEQUENCE [LARGE SCALE GENOMIC DNA]</scope>
</reference>
<dbReference type="Proteomes" id="UP000241941">
    <property type="component" value="Segment"/>
</dbReference>
<dbReference type="EMBL" id="MG784342">
    <property type="protein sequence ID" value="AUR81241.1"/>
    <property type="molecule type" value="Genomic_DNA"/>
</dbReference>
<proteinExistence type="predicted"/>
<reference evidence="1 2" key="2">
    <citation type="journal article" date="2019" name="Microbiol. Resour. Announc.">
        <title>Complete Genome Sequences of Bacillus Bacteriophages Wes44 and Carmen17.</title>
        <authorList>
            <person name="Alder H."/>
            <person name="Himelright M."/>
            <person name="Eisemann E."/>
            <person name="Temple L."/>
        </authorList>
    </citation>
    <scope>NUCLEOTIDE SEQUENCE [LARGE SCALE GENOMIC DNA]</scope>
</reference>
<organism evidence="1 2">
    <name type="scientific">Bacillus phage Carmen17</name>
    <dbReference type="NCBI Taxonomy" id="2072797"/>
    <lineage>
        <taxon>Viruses</taxon>
        <taxon>Duplodnaviria</taxon>
        <taxon>Heunggongvirae</taxon>
        <taxon>Uroviricota</taxon>
        <taxon>Caudoviricetes</taxon>
        <taxon>Gutmannvirinae</taxon>
        <taxon>Carmenvirus</taxon>
        <taxon>Carmenvirus carmen17</taxon>
    </lineage>
</organism>
<dbReference type="RefSeq" id="YP_009837314.1">
    <property type="nucleotide sequence ID" value="NC_048698.1"/>
</dbReference>
<sequence length="79" mass="8632">MYPQLNESKLSIAFPLCPSIQEQPLNRITSTTPASMPFMSTPWILPNELFTPAANEILGIRSKTGGTDAVRHLTACTTL</sequence>
<keyword evidence="2" id="KW-1185">Reference proteome</keyword>
<accession>A0A2I7QIL3</accession>